<accession>A0ABX9JYN7</accession>
<dbReference type="RefSeq" id="WP_047860768.1">
    <property type="nucleotide sequence ID" value="NZ_CP011509.1"/>
</dbReference>
<sequence length="549" mass="61580">MTTPSVTFAVDDVTPAPFPLQECGLAESLAARLKEPVLGSSHGPQVRFISPSDTHPLMAAVHLAFSDHRPLVLSPDLVWVTIAQGLALHIVQNAEALRFDLVRHQGKKQLVVPRTDWDFSSAEFWNEVVGDFSALLRQESTAVHDLMVCDFSTTGTVERVVSQVVLMDALREYFDYVLACICGIPTITLEGTPADWSRLREKAGQLSRYGLDWWVQHLLPICDQFVRASQGNADRAFWKDIYKPREIYGGDVINGWICKLFPFIRNGVTGQYDIQNPVFESDPNAPEDEGGRFGGPPGWIQSDTLPTGLSRVPLALVEHTPEGRKTRSLALTAGFLGVSQSSSTMALRPELGWVVHEDLGLEGLLRRMGEEHPVSPPLPREAFLAWREQWSDSGLPADILRLYSTCDGASLFGGRGTPSYRLRPARELEFRHERRWLRLRSPEEKEAMEERIREMDMAGEIPDEVLWVLSRPSGWTRFCDLADGGFLAFNFNYRDGQQLPIVWVKDAQATHGERVADTLEQFLQRALDSKGRPYFQEPGFTPGERVALS</sequence>
<dbReference type="Pfam" id="PF14388">
    <property type="entry name" value="DUF4419"/>
    <property type="match status" value="1"/>
</dbReference>
<reference evidence="1 2" key="1">
    <citation type="submission" date="2018-08" db="EMBL/GenBank/DDBJ databases">
        <title>Genomic Encyclopedia of Archaeal and Bacterial Type Strains, Phase II (KMG-II): from individual species to whole genera.</title>
        <authorList>
            <person name="Goeker M."/>
        </authorList>
    </citation>
    <scope>NUCLEOTIDE SEQUENCE [LARGE SCALE GENOMIC DNA]</scope>
    <source>
        <strain evidence="1 2">DSM 2261</strain>
    </source>
</reference>
<keyword evidence="2" id="KW-1185">Reference proteome</keyword>
<dbReference type="InterPro" id="IPR025533">
    <property type="entry name" value="DUF4419"/>
</dbReference>
<gene>
    <name evidence="1" type="ORF">ATI61_107293</name>
</gene>
<evidence type="ECO:0000313" key="1">
    <source>
        <dbReference type="EMBL" id="REG29597.1"/>
    </source>
</evidence>
<organism evidence="1 2">
    <name type="scientific">Archangium gephyra</name>
    <dbReference type="NCBI Taxonomy" id="48"/>
    <lineage>
        <taxon>Bacteria</taxon>
        <taxon>Pseudomonadati</taxon>
        <taxon>Myxococcota</taxon>
        <taxon>Myxococcia</taxon>
        <taxon>Myxococcales</taxon>
        <taxon>Cystobacterineae</taxon>
        <taxon>Archangiaceae</taxon>
        <taxon>Archangium</taxon>
    </lineage>
</organism>
<dbReference type="PANTHER" id="PTHR31252">
    <property type="entry name" value="DUF4419 DOMAIN-CONTAINING PROTEIN"/>
    <property type="match status" value="1"/>
</dbReference>
<dbReference type="PANTHER" id="PTHR31252:SF11">
    <property type="entry name" value="DUF4419 DOMAIN-CONTAINING PROTEIN"/>
    <property type="match status" value="1"/>
</dbReference>
<dbReference type="Proteomes" id="UP000256345">
    <property type="component" value="Unassembled WGS sequence"/>
</dbReference>
<protein>
    <submittedName>
        <fullName evidence="1">Uncharacterized protein DUF4419</fullName>
    </submittedName>
</protein>
<evidence type="ECO:0000313" key="2">
    <source>
        <dbReference type="Proteomes" id="UP000256345"/>
    </source>
</evidence>
<dbReference type="EMBL" id="QUMU01000007">
    <property type="protein sequence ID" value="REG29597.1"/>
    <property type="molecule type" value="Genomic_DNA"/>
</dbReference>
<proteinExistence type="predicted"/>
<name>A0ABX9JYN7_9BACT</name>
<comment type="caution">
    <text evidence="1">The sequence shown here is derived from an EMBL/GenBank/DDBJ whole genome shotgun (WGS) entry which is preliminary data.</text>
</comment>